<evidence type="ECO:0000256" key="3">
    <source>
        <dbReference type="ARBA" id="ARBA00022840"/>
    </source>
</evidence>
<dbReference type="InterPro" id="IPR045864">
    <property type="entry name" value="aa-tRNA-synth_II/BPL/LPL"/>
</dbReference>
<dbReference type="PANTHER" id="PTHR42918">
    <property type="entry name" value="LYSYL-TRNA SYNTHETASE"/>
    <property type="match status" value="1"/>
</dbReference>
<dbReference type="Gene3D" id="3.30.930.10">
    <property type="entry name" value="Bira Bifunctional Protein, Domain 2"/>
    <property type="match status" value="1"/>
</dbReference>
<evidence type="ECO:0000259" key="4">
    <source>
        <dbReference type="PROSITE" id="PS50862"/>
    </source>
</evidence>
<evidence type="ECO:0000256" key="1">
    <source>
        <dbReference type="ARBA" id="ARBA00022598"/>
    </source>
</evidence>
<keyword evidence="5" id="KW-0030">Aminoacyl-tRNA synthetase</keyword>
<name>A0A285NVZ2_9AQUI</name>
<keyword evidence="1" id="KW-0436">Ligase</keyword>
<keyword evidence="2" id="KW-0547">Nucleotide-binding</keyword>
<dbReference type="GO" id="GO:0006430">
    <property type="term" value="P:lysyl-tRNA aminoacylation"/>
    <property type="evidence" value="ECO:0007669"/>
    <property type="project" value="TreeGrafter"/>
</dbReference>
<dbReference type="InterPro" id="IPR004364">
    <property type="entry name" value="Aa-tRNA-synt_II"/>
</dbReference>
<dbReference type="OrthoDB" id="9802326at2"/>
<dbReference type="GO" id="GO:0000049">
    <property type="term" value="F:tRNA binding"/>
    <property type="evidence" value="ECO:0007669"/>
    <property type="project" value="TreeGrafter"/>
</dbReference>
<dbReference type="InterPro" id="IPR006195">
    <property type="entry name" value="aa-tRNA-synth_II"/>
</dbReference>
<accession>A0A285NVZ2</accession>
<evidence type="ECO:0000313" key="6">
    <source>
        <dbReference type="Proteomes" id="UP000218627"/>
    </source>
</evidence>
<evidence type="ECO:0000313" key="5">
    <source>
        <dbReference type="EMBL" id="SNZ13103.1"/>
    </source>
</evidence>
<protein>
    <submittedName>
        <fullName evidence="5">Lysyl-tRNA synthetase, class 2</fullName>
    </submittedName>
</protein>
<dbReference type="NCBIfam" id="NF006828">
    <property type="entry name" value="PRK09350.1"/>
    <property type="match status" value="1"/>
</dbReference>
<sequence length="293" mass="34975">MLLKEWSLFIDQVRQFFKQRGYLEVYTNILQKYPNIDPYVEPFKLEWESAGNCPKTFWLRTSPENSMKKLLSKYPVDMFQIGKVFRKDPCGKLHRPEFTMLEWYKIGKDYTYLIEEIGQLLKYLGFSEGYKTLRLEHAFEEYAGVILSEDEEVFKNNLISYGYPFEEEEDWETLFYRIYIEVERHLGWEMPTFITHFPARLSAYAKVKDGYAERFELYIKGVEIANGWTEETSRSEIERRMKRYLQGRDMLLDQELISAYDNFPPCAGCSIGLERLFMVLKGIDSIEELDFMV</sequence>
<dbReference type="GO" id="GO:0004824">
    <property type="term" value="F:lysine-tRNA ligase activity"/>
    <property type="evidence" value="ECO:0007669"/>
    <property type="project" value="TreeGrafter"/>
</dbReference>
<dbReference type="Pfam" id="PF00152">
    <property type="entry name" value="tRNA-synt_2"/>
    <property type="match status" value="1"/>
</dbReference>
<reference evidence="6" key="1">
    <citation type="submission" date="2017-09" db="EMBL/GenBank/DDBJ databases">
        <authorList>
            <person name="Varghese N."/>
            <person name="Submissions S."/>
        </authorList>
    </citation>
    <scope>NUCLEOTIDE SEQUENCE [LARGE SCALE GENOMIC DNA]</scope>
    <source>
        <strain evidence="6">DSM 2913</strain>
    </source>
</reference>
<dbReference type="AlphaFoldDB" id="A0A285NVZ2"/>
<keyword evidence="3" id="KW-0067">ATP-binding</keyword>
<dbReference type="GO" id="GO:0005829">
    <property type="term" value="C:cytosol"/>
    <property type="evidence" value="ECO:0007669"/>
    <property type="project" value="TreeGrafter"/>
</dbReference>
<dbReference type="PROSITE" id="PS50862">
    <property type="entry name" value="AA_TRNA_LIGASE_II"/>
    <property type="match status" value="1"/>
</dbReference>
<organism evidence="5 6">
    <name type="scientific">Hydrogenobacter hydrogenophilus</name>
    <dbReference type="NCBI Taxonomy" id="35835"/>
    <lineage>
        <taxon>Bacteria</taxon>
        <taxon>Pseudomonadati</taxon>
        <taxon>Aquificota</taxon>
        <taxon>Aquificia</taxon>
        <taxon>Aquificales</taxon>
        <taxon>Aquificaceae</taxon>
        <taxon>Hydrogenobacter</taxon>
    </lineage>
</organism>
<dbReference type="PANTHER" id="PTHR42918:SF6">
    <property type="entry name" value="ELONGATION FACTOR P--(R)-BETA-LYSINE LIGASE"/>
    <property type="match status" value="1"/>
</dbReference>
<keyword evidence="6" id="KW-1185">Reference proteome</keyword>
<proteinExistence type="predicted"/>
<dbReference type="SUPFAM" id="SSF55681">
    <property type="entry name" value="Class II aaRS and biotin synthetases"/>
    <property type="match status" value="1"/>
</dbReference>
<dbReference type="GO" id="GO:0005524">
    <property type="term" value="F:ATP binding"/>
    <property type="evidence" value="ECO:0007669"/>
    <property type="project" value="InterPro"/>
</dbReference>
<evidence type="ECO:0000256" key="2">
    <source>
        <dbReference type="ARBA" id="ARBA00022741"/>
    </source>
</evidence>
<dbReference type="RefSeq" id="WP_096601009.1">
    <property type="nucleotide sequence ID" value="NZ_OBEN01000002.1"/>
</dbReference>
<gene>
    <name evidence="5" type="ORF">SAMN06265353_0621</name>
</gene>
<feature type="domain" description="Aminoacyl-transfer RNA synthetases class-II family profile" evidence="4">
    <location>
        <begin position="13"/>
        <end position="293"/>
    </location>
</feature>
<dbReference type="Proteomes" id="UP000218627">
    <property type="component" value="Unassembled WGS sequence"/>
</dbReference>
<dbReference type="EMBL" id="OBEN01000002">
    <property type="protein sequence ID" value="SNZ13103.1"/>
    <property type="molecule type" value="Genomic_DNA"/>
</dbReference>